<dbReference type="Proteomes" id="UP000024043">
    <property type="component" value="Unassembled WGS sequence"/>
</dbReference>
<protein>
    <submittedName>
        <fullName evidence="2">Secretory protein</fullName>
    </submittedName>
</protein>
<evidence type="ECO:0000313" key="3">
    <source>
        <dbReference type="Proteomes" id="UP000024043"/>
    </source>
</evidence>
<dbReference type="EMBL" id="JJLU01000031">
    <property type="protein sequence ID" value="EZJ88673.1"/>
    <property type="molecule type" value="Genomic_DNA"/>
</dbReference>
<reference evidence="2 3" key="1">
    <citation type="submission" date="2014-03" db="EMBL/GenBank/DDBJ databases">
        <title>Genetic Variability of E. coli after antibiotic treatment.</title>
        <authorList>
            <person name="Silbergeld E."/>
            <person name="Coles C."/>
            <person name="Seidman J.C."/>
            <person name="You Y."/>
            <person name="George J."/>
            <person name="Nadendla S."/>
            <person name="Huot H."/>
            <person name="Daugherty S.C."/>
            <person name="Nagaraj S."/>
            <person name="Ott S."/>
            <person name="Klega K."/>
            <person name="Rasko D."/>
        </authorList>
    </citation>
    <scope>NUCLEOTIDE SEQUENCE [LARGE SCALE GENOMIC DNA]</scope>
    <source>
        <strain evidence="2 3">1-250-04_S3_C1</strain>
    </source>
</reference>
<evidence type="ECO:0000256" key="1">
    <source>
        <dbReference type="SAM" id="Phobius"/>
    </source>
</evidence>
<keyword evidence="1" id="KW-0812">Transmembrane</keyword>
<dbReference type="Pfam" id="PF16080">
    <property type="entry name" value="Phage_holin_2_3"/>
    <property type="match status" value="1"/>
</dbReference>
<dbReference type="RefSeq" id="WP_032280592.1">
    <property type="nucleotide sequence ID" value="NZ_JJLU01000031.1"/>
</dbReference>
<accession>A0AAN4NVZ0</accession>
<organism evidence="2 3">
    <name type="scientific">Escherichia coli 1-250-04_S3_C1</name>
    <dbReference type="NCBI Taxonomy" id="1444135"/>
    <lineage>
        <taxon>Bacteria</taxon>
        <taxon>Pseudomonadati</taxon>
        <taxon>Pseudomonadota</taxon>
        <taxon>Gammaproteobacteria</taxon>
        <taxon>Enterobacterales</taxon>
        <taxon>Enterobacteriaceae</taxon>
        <taxon>Escherichia</taxon>
    </lineage>
</organism>
<dbReference type="InterPro" id="IPR032118">
    <property type="entry name" value="Phage_holin_HP1"/>
</dbReference>
<evidence type="ECO:0000313" key="2">
    <source>
        <dbReference type="EMBL" id="EZJ88673.1"/>
    </source>
</evidence>
<keyword evidence="1" id="KW-1133">Transmembrane helix</keyword>
<gene>
    <name evidence="2" type="ORF">AC00_0917</name>
</gene>
<proteinExistence type="predicted"/>
<comment type="caution">
    <text evidence="2">The sequence shown here is derived from an EMBL/GenBank/DDBJ whole genome shotgun (WGS) entry which is preliminary data.</text>
</comment>
<name>A0AAN4NVZ0_ECOLX</name>
<sequence length="71" mass="7919">MTLERISAFVTYCIALFMAKLGNFDLQAAATITGMVLGLCMFLVSWYYRHKTYQLLASGKISRGECESAGR</sequence>
<dbReference type="AlphaFoldDB" id="A0AAN4NVZ0"/>
<feature type="transmembrane region" description="Helical" evidence="1">
    <location>
        <begin position="26"/>
        <end position="48"/>
    </location>
</feature>
<keyword evidence="1" id="KW-0472">Membrane</keyword>